<evidence type="ECO:0000256" key="1">
    <source>
        <dbReference type="SAM" id="Phobius"/>
    </source>
</evidence>
<feature type="transmembrane region" description="Helical" evidence="1">
    <location>
        <begin position="394"/>
        <end position="410"/>
    </location>
</feature>
<dbReference type="RefSeq" id="WP_137606183.1">
    <property type="nucleotide sequence ID" value="NZ_BJDH01000001.1"/>
</dbReference>
<feature type="transmembrane region" description="Helical" evidence="1">
    <location>
        <begin position="361"/>
        <end position="382"/>
    </location>
</feature>
<feature type="transmembrane region" description="Helical" evidence="1">
    <location>
        <begin position="333"/>
        <end position="355"/>
    </location>
</feature>
<reference evidence="3" key="1">
    <citation type="journal article" date="2019" name="Int. J. Syst. Evol. Microbiol.">
        <title>The Global Catalogue of Microorganisms (GCM) 10K type strain sequencing project: providing services to taxonomists for standard genome sequencing and annotation.</title>
        <authorList>
            <consortium name="The Broad Institute Genomics Platform"/>
            <consortium name="The Broad Institute Genome Sequencing Center for Infectious Disease"/>
            <person name="Wu L."/>
            <person name="Ma J."/>
        </authorList>
    </citation>
    <scope>NUCLEOTIDE SEQUENCE [LARGE SCALE GENOMIC DNA]</scope>
    <source>
        <strain evidence="3">CCM 8934</strain>
    </source>
</reference>
<name>A0ABW1UFF3_9LACO</name>
<keyword evidence="1" id="KW-0812">Transmembrane</keyword>
<sequence>MSKSNQTKRWLVSIAAGITSLLIMSLVFTIKGVTPFGNHNLLFSDLGGQYLSFFTAYRHALLTHSFQLYSFSQSLGGNALPTIAYYLLSPFNLLILLFPAANIPTGLTVIILIKIGIIAFTMTLFLQNHFQTEHWSIALFGVAFSLSGFVALNYFTIMWLDALIWLPLVIQGLEHLVKTGRRGPFFWWLWVSIVTDYYLGYMTCLFVVYYFITQLVTMKQPGSSFWQTVKKQRALIGRVVTTAILSGLSTLFILIPTGLGMLQTAKSAVKLSYYLPVPQFGLSAFSQLGLGANNYVTRLYHDPTVFSSTLVILLVLVYFVHPQISRQQKWHNGGLLVALLLSMEINTLNTIWHMFQRPAGFPYREAFFVSFVLVMIACEAWLARPEKIGHRWQWGLPLILGAVLTLGWFARRGTSSPLAMSTWLLSLGLVAVTAAVLFITNQRLRVLLLAGTVATELTANGVLSMQHSPLGNQATFVKAYQVEYRQMHAVNDPDGQLYRVENDNTLINQAYNYNTEYRNYNDPMLFNFHDITYYSSTFDNQTRLMLKSLGLFSKNVRRVSSEGLNPVSALLLDIKYDVTLSQNGQSTTKTMSRNGLGFTVTDAFAQLKLHANSAIDNQENILQSLLPSNTPYFAKATILSDQVTTDPKATTFHERHTIKLRLNNTGDLYYDDAAGQTKYSTMRVNGKLVPSKFNADGDLTLRDLGAFNKGDIVTLTVKRTRKTLGTHVHLAGLDVNKFIALTESLKKESFKATYHVTGTQTVVTGNVNNRSNQHWLYVTIPADRGWQVSVNGQTVETKTVLGGMLAVPITAGQNQVKLVYHVPGFRAGIAASMISLLTFGTLVYFRRKQA</sequence>
<feature type="transmembrane region" description="Helical" evidence="1">
    <location>
        <begin position="50"/>
        <end position="71"/>
    </location>
</feature>
<feature type="transmembrane region" description="Helical" evidence="1">
    <location>
        <begin position="233"/>
        <end position="255"/>
    </location>
</feature>
<dbReference type="Pfam" id="PF09586">
    <property type="entry name" value="YfhO"/>
    <property type="match status" value="1"/>
</dbReference>
<gene>
    <name evidence="2" type="ORF">ACFQH1_04430</name>
</gene>
<keyword evidence="3" id="KW-1185">Reference proteome</keyword>
<dbReference type="InterPro" id="IPR018580">
    <property type="entry name" value="Uncharacterised_YfhO"/>
</dbReference>
<proteinExistence type="predicted"/>
<protein>
    <submittedName>
        <fullName evidence="2">YfhO family protein</fullName>
    </submittedName>
</protein>
<feature type="transmembrane region" description="Helical" evidence="1">
    <location>
        <begin position="422"/>
        <end position="439"/>
    </location>
</feature>
<organism evidence="2 3">
    <name type="scientific">Lactiplantibacillus daoliensis</name>
    <dbReference type="NCBI Taxonomy" id="2559916"/>
    <lineage>
        <taxon>Bacteria</taxon>
        <taxon>Bacillati</taxon>
        <taxon>Bacillota</taxon>
        <taxon>Bacilli</taxon>
        <taxon>Lactobacillales</taxon>
        <taxon>Lactobacillaceae</taxon>
        <taxon>Lactiplantibacillus</taxon>
    </lineage>
</organism>
<feature type="transmembrane region" description="Helical" evidence="1">
    <location>
        <begin position="107"/>
        <end position="126"/>
    </location>
</feature>
<feature type="transmembrane region" description="Helical" evidence="1">
    <location>
        <begin position="824"/>
        <end position="845"/>
    </location>
</feature>
<dbReference type="Proteomes" id="UP001596227">
    <property type="component" value="Unassembled WGS sequence"/>
</dbReference>
<dbReference type="PANTHER" id="PTHR38454:SF1">
    <property type="entry name" value="INTEGRAL MEMBRANE PROTEIN"/>
    <property type="match status" value="1"/>
</dbReference>
<feature type="transmembrane region" description="Helical" evidence="1">
    <location>
        <begin position="185"/>
        <end position="212"/>
    </location>
</feature>
<evidence type="ECO:0000313" key="3">
    <source>
        <dbReference type="Proteomes" id="UP001596227"/>
    </source>
</evidence>
<comment type="caution">
    <text evidence="2">The sequence shown here is derived from an EMBL/GenBank/DDBJ whole genome shotgun (WGS) entry which is preliminary data.</text>
</comment>
<dbReference type="EMBL" id="JBHSSB010000014">
    <property type="protein sequence ID" value="MFC6294444.1"/>
    <property type="molecule type" value="Genomic_DNA"/>
</dbReference>
<feature type="transmembrane region" description="Helical" evidence="1">
    <location>
        <begin position="446"/>
        <end position="465"/>
    </location>
</feature>
<feature type="transmembrane region" description="Helical" evidence="1">
    <location>
        <begin position="138"/>
        <end position="165"/>
    </location>
</feature>
<accession>A0ABW1UFF3</accession>
<dbReference type="PANTHER" id="PTHR38454">
    <property type="entry name" value="INTEGRAL MEMBRANE PROTEIN-RELATED"/>
    <property type="match status" value="1"/>
</dbReference>
<keyword evidence="1" id="KW-1133">Transmembrane helix</keyword>
<keyword evidence="1" id="KW-0472">Membrane</keyword>
<feature type="transmembrane region" description="Helical" evidence="1">
    <location>
        <begin position="304"/>
        <end position="321"/>
    </location>
</feature>
<feature type="transmembrane region" description="Helical" evidence="1">
    <location>
        <begin position="12"/>
        <end position="30"/>
    </location>
</feature>
<feature type="transmembrane region" description="Helical" evidence="1">
    <location>
        <begin position="83"/>
        <end position="101"/>
    </location>
</feature>
<evidence type="ECO:0000313" key="2">
    <source>
        <dbReference type="EMBL" id="MFC6294444.1"/>
    </source>
</evidence>